<dbReference type="Gene3D" id="2.60.120.620">
    <property type="entry name" value="q2cbj1_9rhob like domain"/>
    <property type="match status" value="1"/>
</dbReference>
<evidence type="ECO:0000313" key="1">
    <source>
        <dbReference type="EMBL" id="CUG91035.1"/>
    </source>
</evidence>
<proteinExistence type="predicted"/>
<dbReference type="Pfam" id="PF05721">
    <property type="entry name" value="PhyH"/>
    <property type="match status" value="1"/>
</dbReference>
<dbReference type="SUPFAM" id="SSF51197">
    <property type="entry name" value="Clavaminate synthase-like"/>
    <property type="match status" value="1"/>
</dbReference>
<accession>A0A0S4JR98</accession>
<keyword evidence="1" id="KW-0560">Oxidoreductase</keyword>
<sequence>MLRRCQARFHGVLKYSIGSSSVTVGSDLKAMTPSNQIYHDSAKLRKRLDDDGYLYLKGMVSREAVNDALNDVGQQMLECGWTKDSDREALAAKDGFALGIPFPSGVTSTADLPPPRFHLSPAVQMATVGSTVMSAVRQVFGGSVVPLPHHTVDFSNPEEQHGFRMESVYMNRGTKLALVAWVPLHDTPLHMGGLCVARGSNSADTYAKIRTTYGAMDVEGSGISGDGSYTFDPNELLPLGKRIERNINISADVVVDDNALVTTTFEAGDIVLMTVYTMHGFLTNRSSCWRVSCQSKWIMEGDDIGPDPRYVGADAPGVSVWSQERFDAAKYPKSMTQAKKDWGLV</sequence>
<gene>
    <name evidence="1" type="ORF">BSAL_29850</name>
</gene>
<dbReference type="InterPro" id="IPR008775">
    <property type="entry name" value="Phytyl_CoA_dOase-like"/>
</dbReference>
<dbReference type="GO" id="GO:0051213">
    <property type="term" value="F:dioxygenase activity"/>
    <property type="evidence" value="ECO:0007669"/>
    <property type="project" value="UniProtKB-KW"/>
</dbReference>
<organism evidence="1 2">
    <name type="scientific">Bodo saltans</name>
    <name type="common">Flagellated protozoan</name>
    <dbReference type="NCBI Taxonomy" id="75058"/>
    <lineage>
        <taxon>Eukaryota</taxon>
        <taxon>Discoba</taxon>
        <taxon>Euglenozoa</taxon>
        <taxon>Kinetoplastea</taxon>
        <taxon>Metakinetoplastina</taxon>
        <taxon>Eubodonida</taxon>
        <taxon>Bodonidae</taxon>
        <taxon>Bodo</taxon>
    </lineage>
</organism>
<protein>
    <submittedName>
        <fullName evidence="1">Phytanoyl-CoA dioxygenase, putative</fullName>
    </submittedName>
</protein>
<keyword evidence="2" id="KW-1185">Reference proteome</keyword>
<reference evidence="2" key="1">
    <citation type="submission" date="2015-09" db="EMBL/GenBank/DDBJ databases">
        <authorList>
            <consortium name="Pathogen Informatics"/>
        </authorList>
    </citation>
    <scope>NUCLEOTIDE SEQUENCE [LARGE SCALE GENOMIC DNA]</scope>
    <source>
        <strain evidence="2">Lake Konstanz</strain>
    </source>
</reference>
<name>A0A0S4JR98_BODSA</name>
<dbReference type="VEuPathDB" id="TriTrypDB:BSAL_29850"/>
<dbReference type="OrthoDB" id="2328924at2759"/>
<dbReference type="Proteomes" id="UP000051952">
    <property type="component" value="Unassembled WGS sequence"/>
</dbReference>
<dbReference type="PANTHER" id="PTHR40128:SF1">
    <property type="entry name" value="PHYTANOYL-COA HYDROXYLASE"/>
    <property type="match status" value="1"/>
</dbReference>
<dbReference type="OMA" id="YGQWEVE"/>
<dbReference type="PANTHER" id="PTHR40128">
    <property type="entry name" value="EXPRESSED PROTEIN"/>
    <property type="match status" value="1"/>
</dbReference>
<dbReference type="AlphaFoldDB" id="A0A0S4JR98"/>
<evidence type="ECO:0000313" key="2">
    <source>
        <dbReference type="Proteomes" id="UP000051952"/>
    </source>
</evidence>
<dbReference type="EMBL" id="CYKH01001886">
    <property type="protein sequence ID" value="CUG91035.1"/>
    <property type="molecule type" value="Genomic_DNA"/>
</dbReference>
<keyword evidence="1" id="KW-0223">Dioxygenase</keyword>